<name>C1G2G1_PARBD</name>
<dbReference type="VEuPathDB" id="FungiDB:PADG_02327"/>
<dbReference type="RefSeq" id="XP_010757770.1">
    <property type="nucleotide sequence ID" value="XM_010759468.1"/>
</dbReference>
<dbReference type="EMBL" id="KN275958">
    <property type="protein sequence ID" value="EEH46177.1"/>
    <property type="molecule type" value="Genomic_DNA"/>
</dbReference>
<dbReference type="GeneID" id="22581828"/>
<gene>
    <name evidence="1" type="ORF">PADG_02327</name>
</gene>
<evidence type="ECO:0000313" key="2">
    <source>
        <dbReference type="Proteomes" id="UP000001628"/>
    </source>
</evidence>
<keyword evidence="2" id="KW-1185">Reference proteome</keyword>
<dbReference type="HOGENOM" id="CLU_2146640_0_0_1"/>
<sequence length="112" mass="11671">MIPRSLGRLQPRLDKFKIDSLVSSALWSSSPAAKSHGDKRVLGTSSLPKTIGFVVSIPSSGSTTSPNLPTPFVAQPAHVLFILFQNLARVLVGIVECVGIGSSSSGQTLAAL</sequence>
<reference evidence="1 2" key="1">
    <citation type="journal article" date="2011" name="PLoS Genet.">
        <title>Comparative genomic analysis of human fungal pathogens causing paracoccidioidomycosis.</title>
        <authorList>
            <person name="Desjardins C.A."/>
            <person name="Champion M.D."/>
            <person name="Holder J.W."/>
            <person name="Muszewska A."/>
            <person name="Goldberg J."/>
            <person name="Bailao A.M."/>
            <person name="Brigido M.M."/>
            <person name="Ferreira M.E."/>
            <person name="Garcia A.M."/>
            <person name="Grynberg M."/>
            <person name="Gujja S."/>
            <person name="Heiman D.I."/>
            <person name="Henn M.R."/>
            <person name="Kodira C.D."/>
            <person name="Leon-Narvaez H."/>
            <person name="Longo L.V."/>
            <person name="Ma L.J."/>
            <person name="Malavazi I."/>
            <person name="Matsuo A.L."/>
            <person name="Morais F.V."/>
            <person name="Pereira M."/>
            <person name="Rodriguez-Brito S."/>
            <person name="Sakthikumar S."/>
            <person name="Salem-Izacc S.M."/>
            <person name="Sykes S.M."/>
            <person name="Teixeira M.M."/>
            <person name="Vallejo M.C."/>
            <person name="Walter M.E."/>
            <person name="Yandava C."/>
            <person name="Young S."/>
            <person name="Zeng Q."/>
            <person name="Zucker J."/>
            <person name="Felipe M.S."/>
            <person name="Goldman G.H."/>
            <person name="Haas B.J."/>
            <person name="McEwen J.G."/>
            <person name="Nino-Vega G."/>
            <person name="Puccia R."/>
            <person name="San-Blas G."/>
            <person name="Soares C.M."/>
            <person name="Birren B.W."/>
            <person name="Cuomo C.A."/>
        </authorList>
    </citation>
    <scope>NUCLEOTIDE SEQUENCE [LARGE SCALE GENOMIC DNA]</scope>
    <source>
        <strain evidence="1 2">Pb18</strain>
    </source>
</reference>
<dbReference type="Proteomes" id="UP000001628">
    <property type="component" value="Unassembled WGS sequence"/>
</dbReference>
<proteinExistence type="predicted"/>
<dbReference type="InParanoid" id="C1G2G1"/>
<dbReference type="AlphaFoldDB" id="C1G2G1"/>
<organism evidence="1 2">
    <name type="scientific">Paracoccidioides brasiliensis (strain Pb18)</name>
    <dbReference type="NCBI Taxonomy" id="502780"/>
    <lineage>
        <taxon>Eukaryota</taxon>
        <taxon>Fungi</taxon>
        <taxon>Dikarya</taxon>
        <taxon>Ascomycota</taxon>
        <taxon>Pezizomycotina</taxon>
        <taxon>Eurotiomycetes</taxon>
        <taxon>Eurotiomycetidae</taxon>
        <taxon>Onygenales</taxon>
        <taxon>Ajellomycetaceae</taxon>
        <taxon>Paracoccidioides</taxon>
    </lineage>
</organism>
<evidence type="ECO:0000313" key="1">
    <source>
        <dbReference type="EMBL" id="EEH46177.1"/>
    </source>
</evidence>
<dbReference type="KEGG" id="pbn:PADG_02327"/>
<protein>
    <submittedName>
        <fullName evidence="1">Uncharacterized protein</fullName>
    </submittedName>
</protein>
<accession>C1G2G1</accession>